<name>A0A2N0WBR9_9GAMM</name>
<dbReference type="GO" id="GO:0006355">
    <property type="term" value="P:regulation of DNA-templated transcription"/>
    <property type="evidence" value="ECO:0007669"/>
    <property type="project" value="InterPro"/>
</dbReference>
<evidence type="ECO:0000313" key="1">
    <source>
        <dbReference type="EMBL" id="PKF31961.1"/>
    </source>
</evidence>
<protein>
    <submittedName>
        <fullName evidence="1">Pyocin activator protein PrtN</fullName>
    </submittedName>
</protein>
<organism evidence="1 2">
    <name type="scientific">Acinetobacter proteolyticus</name>
    <dbReference type="NCBI Taxonomy" id="1776741"/>
    <lineage>
        <taxon>Bacteria</taxon>
        <taxon>Pseudomonadati</taxon>
        <taxon>Pseudomonadota</taxon>
        <taxon>Gammaproteobacteria</taxon>
        <taxon>Moraxellales</taxon>
        <taxon>Moraxellaceae</taxon>
        <taxon>Acinetobacter</taxon>
    </lineage>
</organism>
<dbReference type="RefSeq" id="WP_101237286.1">
    <property type="nucleotide sequence ID" value="NZ_PISJ01000019.1"/>
</dbReference>
<dbReference type="Pfam" id="PF11112">
    <property type="entry name" value="PyocinActivator"/>
    <property type="match status" value="1"/>
</dbReference>
<evidence type="ECO:0000313" key="2">
    <source>
        <dbReference type="Proteomes" id="UP000233553"/>
    </source>
</evidence>
<dbReference type="InterPro" id="IPR020518">
    <property type="entry name" value="Tscrpt_reg_PrtN"/>
</dbReference>
<proteinExistence type="predicted"/>
<sequence length="94" mass="10719">MGAAKKIDEPVDISFLLMLKYKKPVVTLEELLPDYLPHLTLEQANKRANKCNLPFPAFKSDGAKSPFYVNLTDVILWLQAEQEKAKKDWSAMHS</sequence>
<comment type="caution">
    <text evidence="1">The sequence shown here is derived from an EMBL/GenBank/DDBJ whole genome shotgun (WGS) entry which is preliminary data.</text>
</comment>
<dbReference type="EMBL" id="PISJ01000019">
    <property type="protein sequence ID" value="PKF31961.1"/>
    <property type="molecule type" value="Genomic_DNA"/>
</dbReference>
<reference evidence="1 2" key="1">
    <citation type="submission" date="2017-12" db="EMBL/GenBank/DDBJ databases">
        <title>Draft Genome sequences of multiple microbial strains isolated from spacecraft associated surfaces.</title>
        <authorList>
            <person name="Seuylemezian A."/>
            <person name="Vaishampayan P."/>
            <person name="Venkateswaran K."/>
        </authorList>
    </citation>
    <scope>NUCLEOTIDE SEQUENCE [LARGE SCALE GENOMIC DNA]</scope>
    <source>
        <strain evidence="1 2">2P01AA</strain>
    </source>
</reference>
<dbReference type="Proteomes" id="UP000233553">
    <property type="component" value="Unassembled WGS sequence"/>
</dbReference>
<accession>A0A2N0WBR9</accession>
<gene>
    <name evidence="1" type="ORF">CW311_17145</name>
</gene>
<dbReference type="AlphaFoldDB" id="A0A2N0WBR9"/>